<accession>A0AAD6NBR1</accession>
<dbReference type="Proteomes" id="UP001219568">
    <property type="component" value="Unassembled WGS sequence"/>
</dbReference>
<name>A0AAD6NBR1_PENCN</name>
<keyword evidence="2" id="KW-1185">Reference proteome</keyword>
<protein>
    <submittedName>
        <fullName evidence="1">Uncharacterized protein</fullName>
    </submittedName>
</protein>
<comment type="caution">
    <text evidence="1">The sequence shown here is derived from an EMBL/GenBank/DDBJ whole genome shotgun (WGS) entry which is preliminary data.</text>
</comment>
<organism evidence="1 2">
    <name type="scientific">Penicillium canescens</name>
    <dbReference type="NCBI Taxonomy" id="5083"/>
    <lineage>
        <taxon>Eukaryota</taxon>
        <taxon>Fungi</taxon>
        <taxon>Dikarya</taxon>
        <taxon>Ascomycota</taxon>
        <taxon>Pezizomycotina</taxon>
        <taxon>Eurotiomycetes</taxon>
        <taxon>Eurotiomycetidae</taxon>
        <taxon>Eurotiales</taxon>
        <taxon>Aspergillaceae</taxon>
        <taxon>Penicillium</taxon>
    </lineage>
</organism>
<dbReference type="AlphaFoldDB" id="A0AAD6NBR1"/>
<evidence type="ECO:0000313" key="2">
    <source>
        <dbReference type="Proteomes" id="UP001219568"/>
    </source>
</evidence>
<reference evidence="1" key="1">
    <citation type="journal article" date="2023" name="IMA Fungus">
        <title>Comparative genomic study of the Penicillium genus elucidates a diverse pangenome and 15 lateral gene transfer events.</title>
        <authorList>
            <person name="Petersen C."/>
            <person name="Sorensen T."/>
            <person name="Nielsen M.R."/>
            <person name="Sondergaard T.E."/>
            <person name="Sorensen J.L."/>
            <person name="Fitzpatrick D.A."/>
            <person name="Frisvad J.C."/>
            <person name="Nielsen K.L."/>
        </authorList>
    </citation>
    <scope>NUCLEOTIDE SEQUENCE</scope>
    <source>
        <strain evidence="1">IBT 15450</strain>
    </source>
</reference>
<proteinExistence type="predicted"/>
<dbReference type="EMBL" id="JAQJZL010000002">
    <property type="protein sequence ID" value="KAJ6050954.1"/>
    <property type="molecule type" value="Genomic_DNA"/>
</dbReference>
<evidence type="ECO:0000313" key="1">
    <source>
        <dbReference type="EMBL" id="KAJ6050954.1"/>
    </source>
</evidence>
<sequence>MSNWQGQLTDDADSSYIGTTFQSNDADAVDVTFSDYESEYVPSETSSDRAFIAPDTDTLSYVSDKPSEEGNVCCGLQVPIFSGDEKAGQNNLKENNML</sequence>
<gene>
    <name evidence="1" type="ORF">N7460_001488</name>
</gene>
<reference evidence="1" key="2">
    <citation type="submission" date="2023-01" db="EMBL/GenBank/DDBJ databases">
        <authorList>
            <person name="Petersen C."/>
        </authorList>
    </citation>
    <scope>NUCLEOTIDE SEQUENCE</scope>
    <source>
        <strain evidence="1">IBT 15450</strain>
    </source>
</reference>